<protein>
    <recommendedName>
        <fullName evidence="3">Tetratricopeptide repeat protein</fullName>
    </recommendedName>
</protein>
<keyword evidence="2" id="KW-1185">Reference proteome</keyword>
<dbReference type="AlphaFoldDB" id="A0A7K0FPA3"/>
<gene>
    <name evidence="1" type="ORF">GJJ64_07835</name>
</gene>
<dbReference type="RefSeq" id="WP_154287227.1">
    <property type="nucleotide sequence ID" value="NZ_WKJI01000002.1"/>
</dbReference>
<dbReference type="InterPro" id="IPR011990">
    <property type="entry name" value="TPR-like_helical_dom_sf"/>
</dbReference>
<reference evidence="1 2" key="1">
    <citation type="submission" date="2019-11" db="EMBL/GenBank/DDBJ databases">
        <authorList>
            <person name="Cheng Q."/>
            <person name="Yang Z."/>
        </authorList>
    </citation>
    <scope>NUCLEOTIDE SEQUENCE [LARGE SCALE GENOMIC DNA]</scope>
    <source>
        <strain evidence="1 2">HX-22-1</strain>
    </source>
</reference>
<evidence type="ECO:0000313" key="2">
    <source>
        <dbReference type="Proteomes" id="UP000462931"/>
    </source>
</evidence>
<accession>A0A7K0FPA3</accession>
<evidence type="ECO:0000313" key="1">
    <source>
        <dbReference type="EMBL" id="MRX47090.1"/>
    </source>
</evidence>
<dbReference type="Proteomes" id="UP000462931">
    <property type="component" value="Unassembled WGS sequence"/>
</dbReference>
<name>A0A7K0FPA3_9SPHI</name>
<evidence type="ECO:0008006" key="3">
    <source>
        <dbReference type="Google" id="ProtNLM"/>
    </source>
</evidence>
<sequence>MKNITAHYNIYFNASELLHESELNIRNLHKDDFNQVLDIYPLPTEAASSAEAENLNEVVTKANRIALEKFESRWVDDAFLLLAKSEYLKGNYYNAIEYFGYVGSNFPEEKKNTIEGLLWQGKSYFAIENYELADSILKNAYHKNLKHHRAKLNAALAQSHLYHEDIDSAIFHLKKAVNFTKNRYEKTRWTFILAQLQEKNNQLKDAYANYAKVVKSNAAFEMSFNANLARIKLEENASGKDFNKIATLKRLLKEDKNREFKDQIYYQIANTFLQQGDLGQAQEYYQISAHTIPGSQKQRGLSYLKLAEINFDSLKNYTQAQLYYDSTLQSLPREYPGYQNIVIKANNLQYLAQRLTLIEKEQELLMLSTLTQEAREAYINEKMKTKVEKEAVKKEESNNQTFVSIPQASASNKNAGAFYFNNPLAMSQGMSDFKKRWGNRKLQDNWRISGSSSANNNVASLANNLGGINNNLATQAESIDSLKADFLNTIPLTNEKRATSLNKIKTARYEIALFYKDVLDDKIASIEALELLVKDYNPQDEKLAEIYYQLYRIYEKINIQQSNKYKALLVENFPQSIYARAIINPNFNKNDQAAVDALRLKYEEIYALYQQKKYTETVNKIDALTATVNNYPNLAPKFHYLKTMALGYAEKPQSFVDQLQKIIKDYPSDSTIIPTIKAQLAYINENKTNFYSRPTALLAYHPSDKKENTSTNQVQLYIPKAEEDEKVATVLVKPEAKAETTKNIPVKEEKPIVKEEKTVAKVEPKPIVSSEKTANKEEIKTTKPISENTAIKEEVTATKAVPEKPAVIAFTNNSRVKHVIIINIKNAKINVAKPFAELTKYFYSKFDPSIVNLTIRTIGTTDKLIAIRAQLNNKDLAEKALSDLEKELPGILNLPANDYRKFVISESNLLLIKDTESLNQYLNYIK</sequence>
<dbReference type="SUPFAM" id="SSF48452">
    <property type="entry name" value="TPR-like"/>
    <property type="match status" value="1"/>
</dbReference>
<dbReference type="Gene3D" id="1.25.40.10">
    <property type="entry name" value="Tetratricopeptide repeat domain"/>
    <property type="match status" value="3"/>
</dbReference>
<dbReference type="EMBL" id="WKJI01000002">
    <property type="protein sequence ID" value="MRX47090.1"/>
    <property type="molecule type" value="Genomic_DNA"/>
</dbReference>
<comment type="caution">
    <text evidence="1">The sequence shown here is derived from an EMBL/GenBank/DDBJ whole genome shotgun (WGS) entry which is preliminary data.</text>
</comment>
<proteinExistence type="predicted"/>
<organism evidence="1 2">
    <name type="scientific">Pedobacter puniceum</name>
    <dbReference type="NCBI Taxonomy" id="2666136"/>
    <lineage>
        <taxon>Bacteria</taxon>
        <taxon>Pseudomonadati</taxon>
        <taxon>Bacteroidota</taxon>
        <taxon>Sphingobacteriia</taxon>
        <taxon>Sphingobacteriales</taxon>
        <taxon>Sphingobacteriaceae</taxon>
        <taxon>Pedobacter</taxon>
    </lineage>
</organism>